<dbReference type="RefSeq" id="WP_115280492.1">
    <property type="nucleotide sequence ID" value="NZ_AP022600.1"/>
</dbReference>
<keyword evidence="4" id="KW-1185">Reference proteome</keyword>
<evidence type="ECO:0000313" key="3">
    <source>
        <dbReference type="EMBL" id="STZ61596.1"/>
    </source>
</evidence>
<dbReference type="InterPro" id="IPR011040">
    <property type="entry name" value="Sialidase"/>
</dbReference>
<dbReference type="CDD" id="cd15482">
    <property type="entry name" value="Sialidase_non-viral"/>
    <property type="match status" value="1"/>
</dbReference>
<dbReference type="OrthoDB" id="41724at2"/>
<name>A0A378TPN5_9MYCO</name>
<organism evidence="3 4">
    <name type="scientific">Mycolicibacterium tokaiense</name>
    <dbReference type="NCBI Taxonomy" id="39695"/>
    <lineage>
        <taxon>Bacteria</taxon>
        <taxon>Bacillati</taxon>
        <taxon>Actinomycetota</taxon>
        <taxon>Actinomycetes</taxon>
        <taxon>Mycobacteriales</taxon>
        <taxon>Mycobacteriaceae</taxon>
        <taxon>Mycolicibacterium</taxon>
    </lineage>
</organism>
<evidence type="ECO:0000256" key="1">
    <source>
        <dbReference type="SAM" id="MobiDB-lite"/>
    </source>
</evidence>
<feature type="region of interest" description="Disordered" evidence="1">
    <location>
        <begin position="1"/>
        <end position="27"/>
    </location>
</feature>
<dbReference type="EMBL" id="UGQT01000001">
    <property type="protein sequence ID" value="STZ61596.1"/>
    <property type="molecule type" value="Genomic_DNA"/>
</dbReference>
<feature type="domain" description="Sialidase" evidence="2">
    <location>
        <begin position="47"/>
        <end position="380"/>
    </location>
</feature>
<gene>
    <name evidence="3" type="ORF">NCTC10821_05153</name>
</gene>
<accession>A0A378TPN5</accession>
<dbReference type="Pfam" id="PF13088">
    <property type="entry name" value="BNR_2"/>
    <property type="match status" value="1"/>
</dbReference>
<dbReference type="PANTHER" id="PTHR43752">
    <property type="entry name" value="BNR/ASP-BOX REPEAT FAMILY PROTEIN"/>
    <property type="match status" value="1"/>
</dbReference>
<dbReference type="InterPro" id="IPR036278">
    <property type="entry name" value="Sialidase_sf"/>
</dbReference>
<proteinExistence type="predicted"/>
<feature type="compositionally biased region" description="Basic and acidic residues" evidence="1">
    <location>
        <begin position="14"/>
        <end position="27"/>
    </location>
</feature>
<evidence type="ECO:0000259" key="2">
    <source>
        <dbReference type="Pfam" id="PF13088"/>
    </source>
</evidence>
<dbReference type="Gene3D" id="2.120.10.10">
    <property type="match status" value="1"/>
</dbReference>
<dbReference type="PANTHER" id="PTHR43752:SF2">
    <property type="entry name" value="BNR_ASP-BOX REPEAT FAMILY PROTEIN"/>
    <property type="match status" value="1"/>
</dbReference>
<protein>
    <submittedName>
        <fullName evidence="3">Predicted neuraminidase (Sialidase)</fullName>
    </submittedName>
</protein>
<dbReference type="Proteomes" id="UP000254978">
    <property type="component" value="Unassembled WGS sequence"/>
</dbReference>
<dbReference type="SUPFAM" id="SSF50939">
    <property type="entry name" value="Sialidases"/>
    <property type="match status" value="1"/>
</dbReference>
<dbReference type="AlphaFoldDB" id="A0A378TPN5"/>
<reference evidence="3 4" key="1">
    <citation type="submission" date="2018-06" db="EMBL/GenBank/DDBJ databases">
        <authorList>
            <consortium name="Pathogen Informatics"/>
            <person name="Doyle S."/>
        </authorList>
    </citation>
    <scope>NUCLEOTIDE SEQUENCE [LARGE SCALE GENOMIC DNA]</scope>
    <source>
        <strain evidence="3 4">NCTC10821</strain>
    </source>
</reference>
<evidence type="ECO:0000313" key="4">
    <source>
        <dbReference type="Proteomes" id="UP000254978"/>
    </source>
</evidence>
<sequence>MTTTADTSTLHTDGVLRPHDEPGRRETLLPPPHIQNHAANLTVLPDGALACVWFSGTQEGVADISVWFSRLDPGADTWTTPQQLSDDNTRSEQNPVLYVHGGDEVWLMWTSQHAGNQDTARVQRRISLDGGRSFGPTHTLIPATDEAGVFIRQPPVKLRSGRLLLPIFYCVRVPGEKWVGNRDYSAVLLSDDGGATWSEVAVPESTGCVHMNIGRLSDGTLVALFRSRWADAIYRSVSTDDGQSWSAPQPTELPNNNSSIQFVVLPEDRLALVFNHSSAADATARRLSLYDEIDDDGIADGPAPDGAAPVVVDTGERTAFWGAPRAPMTLAFSDDGGLTWPWRRTIEDGDGYCLSNNSRDALNRELSYPSICCDGDRLHVAFTRFRQAIEYVALEPDWLRGATP</sequence>
<feature type="compositionally biased region" description="Low complexity" evidence="1">
    <location>
        <begin position="1"/>
        <end position="12"/>
    </location>
</feature>